<dbReference type="InParanoid" id="A0A0L0HEJ4"/>
<feature type="region of interest" description="Disordered" evidence="1">
    <location>
        <begin position="93"/>
        <end position="112"/>
    </location>
</feature>
<feature type="region of interest" description="Disordered" evidence="1">
    <location>
        <begin position="65"/>
        <end position="84"/>
    </location>
</feature>
<dbReference type="InterPro" id="IPR016137">
    <property type="entry name" value="RGS"/>
</dbReference>
<dbReference type="OrthoDB" id="10266999at2759"/>
<dbReference type="VEuPathDB" id="FungiDB:SPPG_05252"/>
<sequence length="227" mass="26146">MMHPQTKNKYKISLTAVLNDEYESPFSLSDFEKFVQKEHSEENLAFWHSIMRYRENASKVFQNCPSTLRTRRTGSHSSVRSMSSVFNSTASLQNRTATGSVHGSEEPLSEDKERELAALKDEIEMIVTLYMMPGSDKEVNLPAAIRKKVLVDINEKKNYHPDVFKHVLEHTYMMMKTSTYPNFYRHACHYLQQKNLPFPEKRPQERESAAAVAKDVPAPQRDSATAQ</sequence>
<feature type="domain" description="RGS" evidence="2">
    <location>
        <begin position="17"/>
        <end position="185"/>
    </location>
</feature>
<dbReference type="PANTHER" id="PTHR10845:SF192">
    <property type="entry name" value="DOUBLE HIT, ISOFORM B"/>
    <property type="match status" value="1"/>
</dbReference>
<dbReference type="AlphaFoldDB" id="A0A0L0HEJ4"/>
<dbReference type="Pfam" id="PF00615">
    <property type="entry name" value="RGS"/>
    <property type="match status" value="1"/>
</dbReference>
<evidence type="ECO:0000313" key="4">
    <source>
        <dbReference type="Proteomes" id="UP000053201"/>
    </source>
</evidence>
<dbReference type="RefSeq" id="XP_016607920.1">
    <property type="nucleotide sequence ID" value="XM_016753477.1"/>
</dbReference>
<dbReference type="GeneID" id="27688644"/>
<feature type="compositionally biased region" description="Basic and acidic residues" evidence="1">
    <location>
        <begin position="199"/>
        <end position="208"/>
    </location>
</feature>
<dbReference type="eggNOG" id="ENOG502S8G1">
    <property type="taxonomic scope" value="Eukaryota"/>
</dbReference>
<feature type="region of interest" description="Disordered" evidence="1">
    <location>
        <begin position="197"/>
        <end position="227"/>
    </location>
</feature>
<dbReference type="SMART" id="SM00315">
    <property type="entry name" value="RGS"/>
    <property type="match status" value="1"/>
</dbReference>
<accession>A0A0L0HEJ4</accession>
<dbReference type="SUPFAM" id="SSF48097">
    <property type="entry name" value="Regulator of G-protein signaling, RGS"/>
    <property type="match status" value="1"/>
</dbReference>
<organism evidence="3 4">
    <name type="scientific">Spizellomyces punctatus (strain DAOM BR117)</name>
    <dbReference type="NCBI Taxonomy" id="645134"/>
    <lineage>
        <taxon>Eukaryota</taxon>
        <taxon>Fungi</taxon>
        <taxon>Fungi incertae sedis</taxon>
        <taxon>Chytridiomycota</taxon>
        <taxon>Chytridiomycota incertae sedis</taxon>
        <taxon>Chytridiomycetes</taxon>
        <taxon>Spizellomycetales</taxon>
        <taxon>Spizellomycetaceae</taxon>
        <taxon>Spizellomyces</taxon>
    </lineage>
</organism>
<dbReference type="PANTHER" id="PTHR10845">
    <property type="entry name" value="REGULATOR OF G PROTEIN SIGNALING"/>
    <property type="match status" value="1"/>
</dbReference>
<dbReference type="EMBL" id="KQ257457">
    <property type="protein sequence ID" value="KNC99880.1"/>
    <property type="molecule type" value="Genomic_DNA"/>
</dbReference>
<name>A0A0L0HEJ4_SPIPD</name>
<evidence type="ECO:0000259" key="2">
    <source>
        <dbReference type="PROSITE" id="PS50132"/>
    </source>
</evidence>
<keyword evidence="4" id="KW-1185">Reference proteome</keyword>
<dbReference type="Gene3D" id="1.10.167.10">
    <property type="entry name" value="Regulator of G-protein Signalling 4, domain 2"/>
    <property type="match status" value="1"/>
</dbReference>
<dbReference type="InterPro" id="IPR036305">
    <property type="entry name" value="RGS_sf"/>
</dbReference>
<evidence type="ECO:0000313" key="3">
    <source>
        <dbReference type="EMBL" id="KNC99880.1"/>
    </source>
</evidence>
<dbReference type="PROSITE" id="PS50132">
    <property type="entry name" value="RGS"/>
    <property type="match status" value="1"/>
</dbReference>
<feature type="compositionally biased region" description="Low complexity" evidence="1">
    <location>
        <begin position="75"/>
        <end position="84"/>
    </location>
</feature>
<reference evidence="3 4" key="1">
    <citation type="submission" date="2009-08" db="EMBL/GenBank/DDBJ databases">
        <title>The Genome Sequence of Spizellomyces punctatus strain DAOM BR117.</title>
        <authorList>
            <consortium name="The Broad Institute Genome Sequencing Platform"/>
            <person name="Russ C."/>
            <person name="Cuomo C."/>
            <person name="Shea T."/>
            <person name="Young S.K."/>
            <person name="Zeng Q."/>
            <person name="Koehrsen M."/>
            <person name="Haas B."/>
            <person name="Borodovsky M."/>
            <person name="Guigo R."/>
            <person name="Alvarado L."/>
            <person name="Berlin A."/>
            <person name="Bochicchio J."/>
            <person name="Borenstein D."/>
            <person name="Chapman S."/>
            <person name="Chen Z."/>
            <person name="Engels R."/>
            <person name="Freedman E."/>
            <person name="Gellesch M."/>
            <person name="Goldberg J."/>
            <person name="Griggs A."/>
            <person name="Gujja S."/>
            <person name="Heiman D."/>
            <person name="Hepburn T."/>
            <person name="Howarth C."/>
            <person name="Jen D."/>
            <person name="Larson L."/>
            <person name="Lewis B."/>
            <person name="Mehta T."/>
            <person name="Park D."/>
            <person name="Pearson M."/>
            <person name="Roberts A."/>
            <person name="Saif S."/>
            <person name="Shenoy N."/>
            <person name="Sisk P."/>
            <person name="Stolte C."/>
            <person name="Sykes S."/>
            <person name="Thomson T."/>
            <person name="Walk T."/>
            <person name="White J."/>
            <person name="Yandava C."/>
            <person name="Burger G."/>
            <person name="Gray M.W."/>
            <person name="Holland P.W.H."/>
            <person name="King N."/>
            <person name="Lang F.B.F."/>
            <person name="Roger A.J."/>
            <person name="Ruiz-Trillo I."/>
            <person name="Lander E."/>
            <person name="Nusbaum C."/>
        </authorList>
    </citation>
    <scope>NUCLEOTIDE SEQUENCE [LARGE SCALE GENOMIC DNA]</scope>
    <source>
        <strain evidence="3 4">DAOM BR117</strain>
    </source>
</reference>
<protein>
    <recommendedName>
        <fullName evidence="2">RGS domain-containing protein</fullName>
    </recommendedName>
</protein>
<evidence type="ECO:0000256" key="1">
    <source>
        <dbReference type="SAM" id="MobiDB-lite"/>
    </source>
</evidence>
<dbReference type="Proteomes" id="UP000053201">
    <property type="component" value="Unassembled WGS sequence"/>
</dbReference>
<proteinExistence type="predicted"/>
<dbReference type="InterPro" id="IPR044926">
    <property type="entry name" value="RGS_subdomain_2"/>
</dbReference>
<feature type="compositionally biased region" description="Basic and acidic residues" evidence="1">
    <location>
        <begin position="103"/>
        <end position="112"/>
    </location>
</feature>
<gene>
    <name evidence="3" type="ORF">SPPG_05252</name>
</gene>
<dbReference type="OMA" id="PAHMEFL"/>